<dbReference type="RefSeq" id="WP_317639735.1">
    <property type="nucleotide sequence ID" value="NZ_JAPMIV010000010.1"/>
</dbReference>
<evidence type="ECO:0008006" key="3">
    <source>
        <dbReference type="Google" id="ProtNLM"/>
    </source>
</evidence>
<proteinExistence type="predicted"/>
<comment type="caution">
    <text evidence="1">The sequence shown here is derived from an EMBL/GenBank/DDBJ whole genome shotgun (WGS) entry which is preliminary data.</text>
</comment>
<protein>
    <recommendedName>
        <fullName evidence="3">GNAT family N-acetyltransferase</fullName>
    </recommendedName>
</protein>
<dbReference type="Gene3D" id="3.40.630.30">
    <property type="match status" value="1"/>
</dbReference>
<accession>A0ABU4DPU2</accession>
<dbReference type="InterPro" id="IPR016181">
    <property type="entry name" value="Acyl_CoA_acyltransferase"/>
</dbReference>
<reference evidence="1 2" key="1">
    <citation type="submission" date="2022-11" db="EMBL/GenBank/DDBJ databases">
        <title>Deinococcus ZS9-10, Low Temperature and Draught-tolerating, UV-resistant Bacteria from Continental Antarctica.</title>
        <authorList>
            <person name="Cheng L."/>
        </authorList>
    </citation>
    <scope>NUCLEOTIDE SEQUENCE [LARGE SCALE GENOMIC DNA]</scope>
    <source>
        <strain evidence="1 2">ZS9-10</strain>
    </source>
</reference>
<evidence type="ECO:0000313" key="1">
    <source>
        <dbReference type="EMBL" id="MDV6374415.1"/>
    </source>
</evidence>
<gene>
    <name evidence="1" type="ORF">ORD21_07420</name>
</gene>
<organism evidence="1 2">
    <name type="scientific">Deinococcus arenicola</name>
    <dbReference type="NCBI Taxonomy" id="2994950"/>
    <lineage>
        <taxon>Bacteria</taxon>
        <taxon>Thermotogati</taxon>
        <taxon>Deinococcota</taxon>
        <taxon>Deinococci</taxon>
        <taxon>Deinococcales</taxon>
        <taxon>Deinococcaceae</taxon>
        <taxon>Deinococcus</taxon>
    </lineage>
</organism>
<name>A0ABU4DPU2_9DEIO</name>
<dbReference type="SUPFAM" id="SSF55729">
    <property type="entry name" value="Acyl-CoA N-acyltransferases (Nat)"/>
    <property type="match status" value="1"/>
</dbReference>
<evidence type="ECO:0000313" key="2">
    <source>
        <dbReference type="Proteomes" id="UP001276150"/>
    </source>
</evidence>
<keyword evidence="2" id="KW-1185">Reference proteome</keyword>
<dbReference type="EMBL" id="JAPMIV010000010">
    <property type="protein sequence ID" value="MDV6374415.1"/>
    <property type="molecule type" value="Genomic_DNA"/>
</dbReference>
<sequence length="73" mass="8145">MIRLVQPADAAERLIYAEWISGAIERGGDLRFLALDGERVIAGAGLTLLDWGPTRGDSQLWRGRIMNVWTHPD</sequence>
<dbReference type="Proteomes" id="UP001276150">
    <property type="component" value="Unassembled WGS sequence"/>
</dbReference>